<dbReference type="SMART" id="SM00857">
    <property type="entry name" value="Resolvase"/>
    <property type="match status" value="1"/>
</dbReference>
<reference evidence="3 4" key="1">
    <citation type="submission" date="2018-06" db="EMBL/GenBank/DDBJ databases">
        <authorList>
            <consortium name="Pathogen Informatics"/>
            <person name="Doyle S."/>
        </authorList>
    </citation>
    <scope>NUCLEOTIDE SEQUENCE [LARGE SCALE GENOMIC DNA]</scope>
    <source>
        <strain evidence="4">ATCC 11859 / DSM 33 / NCIB 8841 / NCTC 4822</strain>
    </source>
</reference>
<gene>
    <name evidence="3" type="ORF">NCTC4822_01131</name>
</gene>
<dbReference type="Pfam" id="PF00239">
    <property type="entry name" value="Resolvase"/>
    <property type="match status" value="1"/>
</dbReference>
<dbReference type="CDD" id="cd00338">
    <property type="entry name" value="Ser_Recombinase"/>
    <property type="match status" value="1"/>
</dbReference>
<dbReference type="AlphaFoldDB" id="A0A380BI32"/>
<dbReference type="Gene3D" id="3.40.50.1390">
    <property type="entry name" value="Resolvase, N-terminal catalytic domain"/>
    <property type="match status" value="1"/>
</dbReference>
<dbReference type="RefSeq" id="WP_115360537.1">
    <property type="nucleotide sequence ID" value="NZ_CP038012.1"/>
</dbReference>
<protein>
    <submittedName>
        <fullName evidence="3">Multiple promoter invertase</fullName>
    </submittedName>
</protein>
<sequence>MKSKSCVIYCRVSTEKETQEQSLDRQQEELQNMAEQFNFDVQASFSDQHSGFDIEREGLLDLLDYVQKNEVDAVLIQDETRIGRGNARMAVYHLLAKTNTDIFTYHNSGPISLNEMDTMLLEILALVEEYQRKIHNAKIKRGMRRAVREGYRPEKNLKNRGNLEGRERIEVPVSEIVSLRNKGLTFEEITSVLNGLGHDLSKATVHRRYREYIEEQEG</sequence>
<keyword evidence="4" id="KW-1185">Reference proteome</keyword>
<dbReference type="InterPro" id="IPR006119">
    <property type="entry name" value="Resolv_N"/>
</dbReference>
<dbReference type="SUPFAM" id="SSF53041">
    <property type="entry name" value="Resolvase-like"/>
    <property type="match status" value="1"/>
</dbReference>
<evidence type="ECO:0000256" key="1">
    <source>
        <dbReference type="ARBA" id="ARBA00009913"/>
    </source>
</evidence>
<dbReference type="OrthoDB" id="2731197at2"/>
<dbReference type="GO" id="GO:0000150">
    <property type="term" value="F:DNA strand exchange activity"/>
    <property type="evidence" value="ECO:0007669"/>
    <property type="project" value="InterPro"/>
</dbReference>
<name>A0A380BI32_SPOPA</name>
<evidence type="ECO:0000313" key="3">
    <source>
        <dbReference type="EMBL" id="SUJ01421.1"/>
    </source>
</evidence>
<dbReference type="EMBL" id="UGYZ01000002">
    <property type="protein sequence ID" value="SUJ01421.1"/>
    <property type="molecule type" value="Genomic_DNA"/>
</dbReference>
<dbReference type="InterPro" id="IPR050639">
    <property type="entry name" value="SSR_resolvase"/>
</dbReference>
<dbReference type="PANTHER" id="PTHR30461:SF26">
    <property type="entry name" value="RESOLVASE HOMOLOG YNEB"/>
    <property type="match status" value="1"/>
</dbReference>
<comment type="similarity">
    <text evidence="1">Belongs to the site-specific recombinase resolvase family.</text>
</comment>
<dbReference type="Proteomes" id="UP000254519">
    <property type="component" value="Unassembled WGS sequence"/>
</dbReference>
<dbReference type="GO" id="GO:0003677">
    <property type="term" value="F:DNA binding"/>
    <property type="evidence" value="ECO:0007669"/>
    <property type="project" value="InterPro"/>
</dbReference>
<evidence type="ECO:0000313" key="4">
    <source>
        <dbReference type="Proteomes" id="UP000254519"/>
    </source>
</evidence>
<organism evidence="3 4">
    <name type="scientific">Sporosarcina pasteurii</name>
    <name type="common">Bacillus pasteurii</name>
    <dbReference type="NCBI Taxonomy" id="1474"/>
    <lineage>
        <taxon>Bacteria</taxon>
        <taxon>Bacillati</taxon>
        <taxon>Bacillota</taxon>
        <taxon>Bacilli</taxon>
        <taxon>Bacillales</taxon>
        <taxon>Caryophanaceae</taxon>
        <taxon>Sporosarcina</taxon>
    </lineage>
</organism>
<dbReference type="PANTHER" id="PTHR30461">
    <property type="entry name" value="DNA-INVERTASE FROM LAMBDOID PROPHAGE"/>
    <property type="match status" value="1"/>
</dbReference>
<accession>A0A380BI32</accession>
<proteinExistence type="inferred from homology"/>
<evidence type="ECO:0000259" key="2">
    <source>
        <dbReference type="PROSITE" id="PS51736"/>
    </source>
</evidence>
<feature type="domain" description="Resolvase/invertase-type recombinase catalytic" evidence="2">
    <location>
        <begin position="5"/>
        <end position="150"/>
    </location>
</feature>
<dbReference type="PROSITE" id="PS51736">
    <property type="entry name" value="RECOMBINASES_3"/>
    <property type="match status" value="1"/>
</dbReference>
<dbReference type="InterPro" id="IPR036162">
    <property type="entry name" value="Resolvase-like_N_sf"/>
</dbReference>